<organism evidence="3 4">
    <name type="scientific">Camelina sativa</name>
    <name type="common">False flax</name>
    <name type="synonym">Myagrum sativum</name>
    <dbReference type="NCBI Taxonomy" id="90675"/>
    <lineage>
        <taxon>Eukaryota</taxon>
        <taxon>Viridiplantae</taxon>
        <taxon>Streptophyta</taxon>
        <taxon>Embryophyta</taxon>
        <taxon>Tracheophyta</taxon>
        <taxon>Spermatophyta</taxon>
        <taxon>Magnoliopsida</taxon>
        <taxon>eudicotyledons</taxon>
        <taxon>Gunneridae</taxon>
        <taxon>Pentapetalae</taxon>
        <taxon>rosids</taxon>
        <taxon>malvids</taxon>
        <taxon>Brassicales</taxon>
        <taxon>Brassicaceae</taxon>
        <taxon>Camelineae</taxon>
        <taxon>Camelina</taxon>
    </lineage>
</organism>
<dbReference type="PANTHER" id="PTHR34379">
    <property type="entry name" value="OS07G0553800 PROTEIN"/>
    <property type="match status" value="1"/>
</dbReference>
<keyword evidence="2" id="KW-0812">Transmembrane</keyword>
<evidence type="ECO:0000313" key="4">
    <source>
        <dbReference type="RefSeq" id="XP_010454599.1"/>
    </source>
</evidence>
<evidence type="ECO:0000256" key="1">
    <source>
        <dbReference type="SAM" id="MobiDB-lite"/>
    </source>
</evidence>
<keyword evidence="2" id="KW-1133">Transmembrane helix</keyword>
<dbReference type="InterPro" id="IPR040411">
    <property type="entry name" value="At5g23160-like"/>
</dbReference>
<accession>A0ABM0VDM4</accession>
<protein>
    <submittedName>
        <fullName evidence="4">Uncharacterized protein At5g23160-like</fullName>
    </submittedName>
</protein>
<keyword evidence="2" id="KW-0472">Membrane</keyword>
<feature type="compositionally biased region" description="Basic and acidic residues" evidence="1">
    <location>
        <begin position="100"/>
        <end position="117"/>
    </location>
</feature>
<dbReference type="PANTHER" id="PTHR34379:SF3">
    <property type="entry name" value="PROTEIN, PUTATIVE-RELATED"/>
    <property type="match status" value="1"/>
</dbReference>
<name>A0ABM0VDM4_CAMSA</name>
<feature type="region of interest" description="Disordered" evidence="1">
    <location>
        <begin position="100"/>
        <end position="122"/>
    </location>
</feature>
<sequence length="261" mass="29946">MGKPEKKRTCSSSTSYVLRCFGVSRKIYSDKRTVDAGQEKKKKTRTRSWFRLKEDEITLTPICERSEKQNSIVKDDKQNLFRVIRHVTDRKYIATSGYKEIDHESNEKDTNERRDINPDPLSVSGYHMSHEQVYGGKLDSFKTVGPRSKPRVLREKSSRVRKESRVGNFDPIIGISIIMLTLMIMLMWGRVCAILCTSTWCYFLPRIREAATAVGVAKRKRSGSGKAESRLFPGDVDLSSEAHKKKVVLEGFLVRQHRVSL</sequence>
<reference evidence="4" key="2">
    <citation type="submission" date="2025-08" db="UniProtKB">
        <authorList>
            <consortium name="RefSeq"/>
        </authorList>
    </citation>
    <scope>IDENTIFICATION</scope>
    <source>
        <tissue evidence="4">Leaf</tissue>
    </source>
</reference>
<dbReference type="RefSeq" id="XP_010454599.1">
    <property type="nucleotide sequence ID" value="XM_010456297.2"/>
</dbReference>
<dbReference type="GeneID" id="104736332"/>
<evidence type="ECO:0000256" key="2">
    <source>
        <dbReference type="SAM" id="Phobius"/>
    </source>
</evidence>
<dbReference type="Proteomes" id="UP000694864">
    <property type="component" value="Chromosome 13"/>
</dbReference>
<reference evidence="3" key="1">
    <citation type="journal article" date="2014" name="Nat. Commun.">
        <title>The emerging biofuel crop Camelina sativa retains a highly undifferentiated hexaploid genome structure.</title>
        <authorList>
            <person name="Kagale S."/>
            <person name="Koh C."/>
            <person name="Nixon J."/>
            <person name="Bollina V."/>
            <person name="Clarke W.E."/>
            <person name="Tuteja R."/>
            <person name="Spillane C."/>
            <person name="Robinson S.J."/>
            <person name="Links M.G."/>
            <person name="Clarke C."/>
            <person name="Higgins E.E."/>
            <person name="Huebert T."/>
            <person name="Sharpe A.G."/>
            <person name="Parkin I.A."/>
        </authorList>
    </citation>
    <scope>NUCLEOTIDE SEQUENCE [LARGE SCALE GENOMIC DNA]</scope>
    <source>
        <strain evidence="3">cv. DH55</strain>
    </source>
</reference>
<evidence type="ECO:0000313" key="3">
    <source>
        <dbReference type="Proteomes" id="UP000694864"/>
    </source>
</evidence>
<gene>
    <name evidence="4" type="primary">LOC104736332</name>
</gene>
<feature type="transmembrane region" description="Helical" evidence="2">
    <location>
        <begin position="169"/>
        <end position="189"/>
    </location>
</feature>
<proteinExistence type="predicted"/>
<keyword evidence="3" id="KW-1185">Reference proteome</keyword>